<proteinExistence type="predicted"/>
<name>A0A382W7K9_9ZZZZ</name>
<accession>A0A382W7K9</accession>
<reference evidence="1" key="1">
    <citation type="submission" date="2018-05" db="EMBL/GenBank/DDBJ databases">
        <authorList>
            <person name="Lanie J.A."/>
            <person name="Ng W.-L."/>
            <person name="Kazmierczak K.M."/>
            <person name="Andrzejewski T.M."/>
            <person name="Davidsen T.M."/>
            <person name="Wayne K.J."/>
            <person name="Tettelin H."/>
            <person name="Glass J.I."/>
            <person name="Rusch D."/>
            <person name="Podicherti R."/>
            <person name="Tsui H.-C.T."/>
            <person name="Winkler M.E."/>
        </authorList>
    </citation>
    <scope>NUCLEOTIDE SEQUENCE</scope>
</reference>
<dbReference type="AlphaFoldDB" id="A0A382W7K9"/>
<evidence type="ECO:0000313" key="1">
    <source>
        <dbReference type="EMBL" id="SVD54856.1"/>
    </source>
</evidence>
<gene>
    <name evidence="1" type="ORF">METZ01_LOCUS407710</name>
</gene>
<organism evidence="1">
    <name type="scientific">marine metagenome</name>
    <dbReference type="NCBI Taxonomy" id="408172"/>
    <lineage>
        <taxon>unclassified sequences</taxon>
        <taxon>metagenomes</taxon>
        <taxon>ecological metagenomes</taxon>
    </lineage>
</organism>
<protein>
    <submittedName>
        <fullName evidence="1">Uncharacterized protein</fullName>
    </submittedName>
</protein>
<dbReference type="EMBL" id="UINC01157712">
    <property type="protein sequence ID" value="SVD54856.1"/>
    <property type="molecule type" value="Genomic_DNA"/>
</dbReference>
<sequence length="86" mass="10024">MATLTPTANNLLKEIKDNYYYKTNEVTLEKPKGKYKQKRRSAAANALKRHKAIKKTGQRTYIINPYLFIPKPEDEEDILAKWNSLP</sequence>